<evidence type="ECO:0000313" key="6">
    <source>
        <dbReference type="EMBL" id="AJI24249.1"/>
    </source>
</evidence>
<keyword evidence="2 5" id="KW-0285">Flavoprotein</keyword>
<sequence>MNSVIETILNHRSIRKYEDKPLSEEQIQTIVESAQAASTSSYIQAYSIIGVKDKETKRKLAQLAGNQPYVETNGHFFVFCADFHRHDVIAEMEKKDLSTALESTEQFMVAIIDVALAAQNATLAAESMGLGACYIGGLRNELEEVSKLLKLPYHVIPLFGLTVGHPAGITDKKPRLPFKHVYHEETYEPNDEQTKKELTAYNEEISAYYNERTNGKRQDTWTGQMADMLSNPKRMYMKEFVEKQGFNKK</sequence>
<dbReference type="Proteomes" id="UP000031829">
    <property type="component" value="Chromosome"/>
</dbReference>
<comment type="similarity">
    <text evidence="1 5">Belongs to the flavin oxidoreductase frp family.</text>
</comment>
<evidence type="ECO:0000256" key="3">
    <source>
        <dbReference type="ARBA" id="ARBA00022643"/>
    </source>
</evidence>
<dbReference type="InterPro" id="IPR000415">
    <property type="entry name" value="Nitroreductase-like"/>
</dbReference>
<accession>A0A0B6AWJ4</accession>
<dbReference type="InterPro" id="IPR016446">
    <property type="entry name" value="Flavin_OxRdtase_Frp"/>
</dbReference>
<evidence type="ECO:0000256" key="4">
    <source>
        <dbReference type="ARBA" id="ARBA00023002"/>
    </source>
</evidence>
<dbReference type="InterPro" id="IPR029479">
    <property type="entry name" value="Nitroreductase"/>
</dbReference>
<name>A0A0B6AWJ4_PRIM2</name>
<dbReference type="AlphaFoldDB" id="A0A0B6AWJ4"/>
<dbReference type="NCBIfam" id="NF008033">
    <property type="entry name" value="PRK10765.1"/>
    <property type="match status" value="1"/>
</dbReference>
<organism evidence="6 7">
    <name type="scientific">Priestia megaterium (strain ATCC 14581 / DSM 32 / CCUG 1817 / JCM 2506 / NBRC 15308 / NCIMB 9376 / NCTC 10342 / NRRL B-14308 / VKM B-512 / Ford 19)</name>
    <name type="common">Bacillus megaterium</name>
    <dbReference type="NCBI Taxonomy" id="1348623"/>
    <lineage>
        <taxon>Bacteria</taxon>
        <taxon>Bacillati</taxon>
        <taxon>Bacillota</taxon>
        <taxon>Bacilli</taxon>
        <taxon>Bacillales</taxon>
        <taxon>Bacillaceae</taxon>
        <taxon>Priestia</taxon>
    </lineage>
</organism>
<dbReference type="PIRSF" id="PIRSF005426">
    <property type="entry name" value="Frp"/>
    <property type="match status" value="1"/>
</dbReference>
<dbReference type="Pfam" id="PF00881">
    <property type="entry name" value="Nitroreductase"/>
    <property type="match status" value="1"/>
</dbReference>
<dbReference type="SUPFAM" id="SSF55469">
    <property type="entry name" value="FMN-dependent nitroreductase-like"/>
    <property type="match status" value="1"/>
</dbReference>
<evidence type="ECO:0000256" key="1">
    <source>
        <dbReference type="ARBA" id="ARBA00008366"/>
    </source>
</evidence>
<dbReference type="HOGENOM" id="CLU_070764_0_0_9"/>
<dbReference type="KEGG" id="bmeg:BG04_5498"/>
<dbReference type="GeneID" id="93643442"/>
<dbReference type="GO" id="GO:0016491">
    <property type="term" value="F:oxidoreductase activity"/>
    <property type="evidence" value="ECO:0007669"/>
    <property type="project" value="UniProtKB-UniRule"/>
</dbReference>
<reference evidence="6 7" key="1">
    <citation type="journal article" date="2015" name="Genome Announc.">
        <title>Complete genome sequences for 35 biothreat assay-relevant bacillus species.</title>
        <authorList>
            <person name="Johnson S.L."/>
            <person name="Daligault H.E."/>
            <person name="Davenport K.W."/>
            <person name="Jaissle J."/>
            <person name="Frey K.G."/>
            <person name="Ladner J.T."/>
            <person name="Broomall S.M."/>
            <person name="Bishop-Lilly K.A."/>
            <person name="Bruce D.C."/>
            <person name="Gibbons H.S."/>
            <person name="Coyne S.R."/>
            <person name="Lo C.C."/>
            <person name="Meincke L."/>
            <person name="Munk A.C."/>
            <person name="Koroleva G.I."/>
            <person name="Rosenzweig C.N."/>
            <person name="Palacios G.F."/>
            <person name="Redden C.L."/>
            <person name="Minogue T.D."/>
            <person name="Chain P.S."/>
        </authorList>
    </citation>
    <scope>NUCLEOTIDE SEQUENCE [LARGE SCALE GENOMIC DNA]</scope>
    <source>
        <strain evidence="7">ATCC 14581 / DSM 32 / JCM 2506 / NBRC 15308 / NCIMB 9376 / NCTC 10342 / NRRL B-14308 / VKM B-512</strain>
    </source>
</reference>
<evidence type="ECO:0000313" key="7">
    <source>
        <dbReference type="Proteomes" id="UP000031829"/>
    </source>
</evidence>
<evidence type="ECO:0000256" key="2">
    <source>
        <dbReference type="ARBA" id="ARBA00022630"/>
    </source>
</evidence>
<keyword evidence="4 5" id="KW-0560">Oxidoreductase</keyword>
<dbReference type="CDD" id="cd02146">
    <property type="entry name" value="NfsA-like"/>
    <property type="match status" value="1"/>
</dbReference>
<dbReference type="PANTHER" id="PTHR43425:SF3">
    <property type="entry name" value="NADPH-DEPENDENT OXIDOREDUCTASE"/>
    <property type="match status" value="1"/>
</dbReference>
<dbReference type="EMBL" id="CP009920">
    <property type="protein sequence ID" value="AJI24249.1"/>
    <property type="molecule type" value="Genomic_DNA"/>
</dbReference>
<dbReference type="Gene3D" id="3.40.109.10">
    <property type="entry name" value="NADH Oxidase"/>
    <property type="match status" value="1"/>
</dbReference>
<keyword evidence="3 5" id="KW-0288">FMN</keyword>
<dbReference type="PANTHER" id="PTHR43425">
    <property type="entry name" value="OXYGEN-INSENSITIVE NADPH NITROREDUCTASE"/>
    <property type="match status" value="1"/>
</dbReference>
<keyword evidence="5" id="KW-0521">NADP</keyword>
<protein>
    <submittedName>
        <fullName evidence="6">NADPH-dependent nitro/flavin reductase</fullName>
    </submittedName>
</protein>
<proteinExistence type="inferred from homology"/>
<gene>
    <name evidence="6" type="primary">nfrA1</name>
    <name evidence="6" type="ORF">BG04_5498</name>
</gene>
<evidence type="ECO:0000256" key="5">
    <source>
        <dbReference type="PIRNR" id="PIRNR005426"/>
    </source>
</evidence>
<dbReference type="RefSeq" id="WP_034650851.1">
    <property type="nucleotide sequence ID" value="NZ_BCVB01000006.1"/>
</dbReference>